<accession>A0A2T7NTY9</accession>
<keyword evidence="2" id="KW-1185">Reference proteome</keyword>
<sequence length="74" mass="8030">MINVGPTLGRVTGCGPPDLSCVILSGETNVKRLPETMGIIRNATLCHEMKGFYCSVSKSPYQWQSAIVTSELKD</sequence>
<gene>
    <name evidence="1" type="ORF">C0Q70_15109</name>
</gene>
<dbReference type="Proteomes" id="UP000245119">
    <property type="component" value="Linkage Group LG9"/>
</dbReference>
<comment type="caution">
    <text evidence="1">The sequence shown here is derived from an EMBL/GenBank/DDBJ whole genome shotgun (WGS) entry which is preliminary data.</text>
</comment>
<evidence type="ECO:0000313" key="1">
    <source>
        <dbReference type="EMBL" id="PVD24625.1"/>
    </source>
</evidence>
<reference evidence="1 2" key="1">
    <citation type="submission" date="2018-04" db="EMBL/GenBank/DDBJ databases">
        <title>The genome of golden apple snail Pomacea canaliculata provides insight into stress tolerance and invasive adaptation.</title>
        <authorList>
            <person name="Liu C."/>
            <person name="Liu B."/>
            <person name="Ren Y."/>
            <person name="Zhang Y."/>
            <person name="Wang H."/>
            <person name="Li S."/>
            <person name="Jiang F."/>
            <person name="Yin L."/>
            <person name="Zhang G."/>
            <person name="Qian W."/>
            <person name="Fan W."/>
        </authorList>
    </citation>
    <scope>NUCLEOTIDE SEQUENCE [LARGE SCALE GENOMIC DNA]</scope>
    <source>
        <strain evidence="1">SZHN2017</strain>
        <tissue evidence="1">Muscle</tissue>
    </source>
</reference>
<organism evidence="1 2">
    <name type="scientific">Pomacea canaliculata</name>
    <name type="common">Golden apple snail</name>
    <dbReference type="NCBI Taxonomy" id="400727"/>
    <lineage>
        <taxon>Eukaryota</taxon>
        <taxon>Metazoa</taxon>
        <taxon>Spiralia</taxon>
        <taxon>Lophotrochozoa</taxon>
        <taxon>Mollusca</taxon>
        <taxon>Gastropoda</taxon>
        <taxon>Caenogastropoda</taxon>
        <taxon>Architaenioglossa</taxon>
        <taxon>Ampullarioidea</taxon>
        <taxon>Ampullariidae</taxon>
        <taxon>Pomacea</taxon>
    </lineage>
</organism>
<dbReference type="EMBL" id="PZQS01000009">
    <property type="protein sequence ID" value="PVD24625.1"/>
    <property type="molecule type" value="Genomic_DNA"/>
</dbReference>
<proteinExistence type="predicted"/>
<protein>
    <submittedName>
        <fullName evidence="1">Uncharacterized protein</fullName>
    </submittedName>
</protein>
<name>A0A2T7NTY9_POMCA</name>
<dbReference type="AlphaFoldDB" id="A0A2T7NTY9"/>
<evidence type="ECO:0000313" key="2">
    <source>
        <dbReference type="Proteomes" id="UP000245119"/>
    </source>
</evidence>